<dbReference type="EMBL" id="CP005990">
    <property type="protein sequence ID" value="AGY91428.1"/>
    <property type="molecule type" value="Genomic_DNA"/>
</dbReference>
<feature type="transmembrane region" description="Helical" evidence="1">
    <location>
        <begin position="7"/>
        <end position="28"/>
    </location>
</feature>
<protein>
    <recommendedName>
        <fullName evidence="4">DUF1614 domain-containing protein</fullName>
    </recommendedName>
</protein>
<proteinExistence type="predicted"/>
<feature type="transmembrane region" description="Helical" evidence="1">
    <location>
        <begin position="194"/>
        <end position="216"/>
    </location>
</feature>
<keyword evidence="1" id="KW-1133">Transmembrane helix</keyword>
<keyword evidence="1" id="KW-0812">Transmembrane</keyword>
<name>U5T516_9GAMM</name>
<dbReference type="PATRIC" id="fig|1335757.3.peg.409"/>
<dbReference type="eggNOG" id="COG4089">
    <property type="taxonomic scope" value="Bacteria"/>
</dbReference>
<keyword evidence="1" id="KW-0472">Membrane</keyword>
<organism evidence="2 3">
    <name type="scientific">Spiribacter curvatus</name>
    <dbReference type="NCBI Taxonomy" id="1335757"/>
    <lineage>
        <taxon>Bacteria</taxon>
        <taxon>Pseudomonadati</taxon>
        <taxon>Pseudomonadota</taxon>
        <taxon>Gammaproteobacteria</taxon>
        <taxon>Chromatiales</taxon>
        <taxon>Ectothiorhodospiraceae</taxon>
        <taxon>Spiribacter</taxon>
    </lineage>
</organism>
<dbReference type="RefSeq" id="WP_023365549.1">
    <property type="nucleotide sequence ID" value="NC_022664.1"/>
</dbReference>
<evidence type="ECO:0000256" key="1">
    <source>
        <dbReference type="SAM" id="Phobius"/>
    </source>
</evidence>
<feature type="transmembrane region" description="Helical" evidence="1">
    <location>
        <begin position="40"/>
        <end position="58"/>
    </location>
</feature>
<dbReference type="OrthoDB" id="9782559at2"/>
<feature type="transmembrane region" description="Helical" evidence="1">
    <location>
        <begin position="138"/>
        <end position="159"/>
    </location>
</feature>
<dbReference type="HOGENOM" id="CLU_082100_0_0_6"/>
<feature type="transmembrane region" description="Helical" evidence="1">
    <location>
        <begin position="87"/>
        <end position="106"/>
    </location>
</feature>
<keyword evidence="3" id="KW-1185">Reference proteome</keyword>
<dbReference type="STRING" id="1335757.SPICUR_02065"/>
<evidence type="ECO:0000313" key="3">
    <source>
        <dbReference type="Proteomes" id="UP000017640"/>
    </source>
</evidence>
<feature type="transmembrane region" description="Helical" evidence="1">
    <location>
        <begin position="112"/>
        <end position="131"/>
    </location>
</feature>
<accession>U5T516</accession>
<evidence type="ECO:0008006" key="4">
    <source>
        <dbReference type="Google" id="ProtNLM"/>
    </source>
</evidence>
<dbReference type="KEGG" id="spiu:SPICUR_02065"/>
<gene>
    <name evidence="2" type="ORF">SPICUR_02065</name>
</gene>
<dbReference type="InterPro" id="IPR011672">
    <property type="entry name" value="DUF1614"/>
</dbReference>
<reference evidence="2 3" key="1">
    <citation type="journal article" date="2013" name="BMC Genomics">
        <title>Genomes of "Spiribacter", a streamlined, successful halophilic bacterium.</title>
        <authorList>
            <person name="Lopez-Perez M."/>
            <person name="Ghai R."/>
            <person name="Leon M.J."/>
            <person name="Rodriguez-Olmos A."/>
            <person name="Copa-Patino J.L."/>
            <person name="Soliveri J."/>
            <person name="Sanchez-Porro C."/>
            <person name="Ventosa A."/>
            <person name="Rodriguez-Valera F."/>
        </authorList>
    </citation>
    <scope>NUCLEOTIDE SEQUENCE [LARGE SCALE GENOMIC DNA]</scope>
    <source>
        <strain evidence="2 3">UAH-SP71</strain>
    </source>
</reference>
<sequence>MPLQILAAIFLFATLFVFIQIGVVTVAFDKLGLSQGSAMLLLITSLVGSGINLPLFTVDATREPDPRWAERLRWMAAFYRNLDPKKVLIAINAGGGIIPVAFSVYLLNHNPLSPLIVLAAIAIQSGICYAFSRPIAGVGVGMPILIAPISAAVTAVTLAPDNSAPLAYICGTLGVLMGADVLRLRDVRGLGSPLASIGGAGTFDGVFITGLVAVLLA</sequence>
<dbReference type="Proteomes" id="UP000017640">
    <property type="component" value="Chromosome"/>
</dbReference>
<evidence type="ECO:0000313" key="2">
    <source>
        <dbReference type="EMBL" id="AGY91428.1"/>
    </source>
</evidence>
<dbReference type="Pfam" id="PF07758">
    <property type="entry name" value="DUF1614"/>
    <property type="match status" value="1"/>
</dbReference>
<dbReference type="AlphaFoldDB" id="U5T516"/>